<protein>
    <recommendedName>
        <fullName evidence="1">SnoaL-like domain-containing protein</fullName>
    </recommendedName>
</protein>
<evidence type="ECO:0000313" key="2">
    <source>
        <dbReference type="EMBL" id="SVA79306.1"/>
    </source>
</evidence>
<dbReference type="SUPFAM" id="SSF54427">
    <property type="entry name" value="NTF2-like"/>
    <property type="match status" value="1"/>
</dbReference>
<dbReference type="AlphaFoldDB" id="A0A381YQK8"/>
<proteinExistence type="predicted"/>
<dbReference type="EMBL" id="UINC01018812">
    <property type="protein sequence ID" value="SVA79306.1"/>
    <property type="molecule type" value="Genomic_DNA"/>
</dbReference>
<dbReference type="InterPro" id="IPR037401">
    <property type="entry name" value="SnoaL-like"/>
</dbReference>
<dbReference type="InterPro" id="IPR032710">
    <property type="entry name" value="NTF2-like_dom_sf"/>
</dbReference>
<evidence type="ECO:0000259" key="1">
    <source>
        <dbReference type="Pfam" id="PF12680"/>
    </source>
</evidence>
<name>A0A381YQK8_9ZZZZ</name>
<dbReference type="Pfam" id="PF12680">
    <property type="entry name" value="SnoaL_2"/>
    <property type="match status" value="1"/>
</dbReference>
<dbReference type="Gene3D" id="3.10.450.50">
    <property type="match status" value="1"/>
</dbReference>
<accession>A0A381YQK8</accession>
<feature type="domain" description="SnoaL-like" evidence="1">
    <location>
        <begin position="7"/>
        <end position="80"/>
    </location>
</feature>
<gene>
    <name evidence="2" type="ORF">METZ01_LOCUS132160</name>
</gene>
<organism evidence="2">
    <name type="scientific">marine metagenome</name>
    <dbReference type="NCBI Taxonomy" id="408172"/>
    <lineage>
        <taxon>unclassified sequences</taxon>
        <taxon>metagenomes</taxon>
        <taxon>ecological metagenomes</taxon>
    </lineage>
</organism>
<sequence>MSTQSVIEHHVQALAEGNLDEIMADYSVDCVFIANDNCIVGTDGIRAIFQGAVANGGFAVAMQHAVYHDDAAYITWSVPGMILLGTDTFIVKDEAIVLQTNAVALVSA</sequence>
<reference evidence="2" key="1">
    <citation type="submission" date="2018-05" db="EMBL/GenBank/DDBJ databases">
        <authorList>
            <person name="Lanie J.A."/>
            <person name="Ng W.-L."/>
            <person name="Kazmierczak K.M."/>
            <person name="Andrzejewski T.M."/>
            <person name="Davidsen T.M."/>
            <person name="Wayne K.J."/>
            <person name="Tettelin H."/>
            <person name="Glass J.I."/>
            <person name="Rusch D."/>
            <person name="Podicherti R."/>
            <person name="Tsui H.-C.T."/>
            <person name="Winkler M.E."/>
        </authorList>
    </citation>
    <scope>NUCLEOTIDE SEQUENCE</scope>
</reference>